<dbReference type="GO" id="GO:0004096">
    <property type="term" value="F:catalase activity"/>
    <property type="evidence" value="ECO:0007669"/>
    <property type="project" value="InterPro"/>
</dbReference>
<dbReference type="Proteomes" id="UP000220629">
    <property type="component" value="Unassembled WGS sequence"/>
</dbReference>
<feature type="domain" description="Catalase core" evidence="13">
    <location>
        <begin position="45"/>
        <end position="353"/>
    </location>
</feature>
<keyword evidence="12" id="KW-0812">Transmembrane</keyword>
<evidence type="ECO:0000256" key="7">
    <source>
        <dbReference type="ARBA" id="ARBA00023004"/>
    </source>
</evidence>
<keyword evidence="5 8" id="KW-0479">Metal-binding</keyword>
<comment type="caution">
    <text evidence="14">The sequence shown here is derived from an EMBL/GenBank/DDBJ whole genome shotgun (WGS) entry which is preliminary data.</text>
</comment>
<dbReference type="PIRSF" id="PIRSF000296">
    <property type="entry name" value="SrpA"/>
    <property type="match status" value="1"/>
</dbReference>
<feature type="binding site" description="axial binding residue" evidence="10">
    <location>
        <position position="340"/>
    </location>
    <ligand>
        <name>heme</name>
        <dbReference type="ChEBI" id="CHEBI:30413"/>
    </ligand>
    <ligandPart>
        <name>Fe</name>
        <dbReference type="ChEBI" id="CHEBI:18248"/>
    </ligandPart>
</feature>
<evidence type="ECO:0000313" key="14">
    <source>
        <dbReference type="EMBL" id="PEH41507.1"/>
    </source>
</evidence>
<evidence type="ECO:0000256" key="4">
    <source>
        <dbReference type="ARBA" id="ARBA00022617"/>
    </source>
</evidence>
<dbReference type="GO" id="GO:0042542">
    <property type="term" value="P:response to hydrogen peroxide"/>
    <property type="evidence" value="ECO:0007669"/>
    <property type="project" value="TreeGrafter"/>
</dbReference>
<dbReference type="InterPro" id="IPR011614">
    <property type="entry name" value="Catalase_core"/>
</dbReference>
<evidence type="ECO:0000256" key="8">
    <source>
        <dbReference type="PIRNR" id="PIRNR000296"/>
    </source>
</evidence>
<feature type="compositionally biased region" description="Basic and acidic residues" evidence="11">
    <location>
        <begin position="342"/>
        <end position="355"/>
    </location>
</feature>
<evidence type="ECO:0000256" key="1">
    <source>
        <dbReference type="ARBA" id="ARBA00002974"/>
    </source>
</evidence>
<evidence type="ECO:0000256" key="10">
    <source>
        <dbReference type="PIRSR" id="PIRSR000296-2"/>
    </source>
</evidence>
<comment type="cofactor">
    <cofactor evidence="8">
        <name>heme</name>
        <dbReference type="ChEBI" id="CHEBI:30413"/>
    </cofactor>
</comment>
<reference evidence="15" key="1">
    <citation type="submission" date="2017-09" db="EMBL/GenBank/DDBJ databases">
        <title>FDA dAtabase for Regulatory Grade micrObial Sequences (FDA-ARGOS): Supporting development and validation of Infectious Disease Dx tests.</title>
        <authorList>
            <person name="Minogue T."/>
            <person name="Wolcott M."/>
            <person name="Wasieloski L."/>
            <person name="Aguilar W."/>
            <person name="Moore D."/>
            <person name="Tallon L."/>
            <person name="Sadzewicz L."/>
            <person name="Ott S."/>
            <person name="Zhao X."/>
            <person name="Nagaraj S."/>
            <person name="Vavikolanu K."/>
            <person name="Aluvathingal J."/>
            <person name="Nadendla S."/>
            <person name="Sichtig H."/>
        </authorList>
    </citation>
    <scope>NUCLEOTIDE SEQUENCE [LARGE SCALE GENOMIC DNA]</scope>
    <source>
        <strain evidence="15">FDAARGOS_390</strain>
    </source>
</reference>
<comment type="function">
    <text evidence="1">Decomposes hydrogen peroxide into water and oxygen; serves to protect cells from the toxic effects of hydrogen peroxide.</text>
</comment>
<evidence type="ECO:0000256" key="12">
    <source>
        <dbReference type="SAM" id="Phobius"/>
    </source>
</evidence>
<dbReference type="InterPro" id="IPR018028">
    <property type="entry name" value="Catalase"/>
</dbReference>
<evidence type="ECO:0000256" key="5">
    <source>
        <dbReference type="ARBA" id="ARBA00022723"/>
    </source>
</evidence>
<evidence type="ECO:0000256" key="3">
    <source>
        <dbReference type="ARBA" id="ARBA00022559"/>
    </source>
</evidence>
<dbReference type="Gene3D" id="1.20.1280.120">
    <property type="match status" value="1"/>
</dbReference>
<feature type="transmembrane region" description="Helical" evidence="12">
    <location>
        <begin position="20"/>
        <end position="43"/>
    </location>
</feature>
<dbReference type="SMART" id="SM01060">
    <property type="entry name" value="Catalase"/>
    <property type="match status" value="1"/>
</dbReference>
<evidence type="ECO:0000256" key="6">
    <source>
        <dbReference type="ARBA" id="ARBA00023002"/>
    </source>
</evidence>
<comment type="similarity">
    <text evidence="2 8">Belongs to the catalase family.</text>
</comment>
<evidence type="ECO:0000256" key="11">
    <source>
        <dbReference type="SAM" id="MobiDB-lite"/>
    </source>
</evidence>
<keyword evidence="6 8" id="KW-0560">Oxidoreductase</keyword>
<sequence>MMPPRSDSRVATPRGFSLVWRWALVLGAPALLVGLFAWCGGWLSGRLTAARIVDAFEATSTPHPGFRRNHAKGVCVTGHFDSNGRGELLSRASVFAPGRYPVVGRLSMPGSDPGQDDSAGMVRSFALRVSLPHGADWRLAMNSAPIFAVRTPQALYEQLRADARDPRTGRADPARMQAFLASHPEARAFRAYVERHPPSSRFDNATYYGISSFVTSDAHRIRRHVRWEVVPEAPYRPVDLREQRDPDFLAYDLAMRLANGPLRWHLMLNVAMPGDPLDDSTQAWAPSPRRLRIDAGSFVIERAQAQLDGPCRDIVFDPTILPDGLAPSRDPLLAARSSTYRESYDRRTREEARAH</sequence>
<keyword evidence="3 8" id="KW-0575">Peroxidase</keyword>
<evidence type="ECO:0000256" key="9">
    <source>
        <dbReference type="PIRSR" id="PIRSR000296-1"/>
    </source>
</evidence>
<dbReference type="GO" id="GO:0042744">
    <property type="term" value="P:hydrogen peroxide catabolic process"/>
    <property type="evidence" value="ECO:0007669"/>
    <property type="project" value="TreeGrafter"/>
</dbReference>
<dbReference type="PROSITE" id="PS51402">
    <property type="entry name" value="CATALASE_3"/>
    <property type="match status" value="1"/>
</dbReference>
<dbReference type="InterPro" id="IPR024168">
    <property type="entry name" value="Catalase_SrpA-type_pred"/>
</dbReference>
<name>A0A2A7SCY3_BURGA</name>
<dbReference type="GO" id="GO:0046872">
    <property type="term" value="F:metal ion binding"/>
    <property type="evidence" value="ECO:0007669"/>
    <property type="project" value="UniProtKB-KW"/>
</dbReference>
<organism evidence="14 15">
    <name type="scientific">Burkholderia gladioli</name>
    <name type="common">Pseudomonas marginata</name>
    <name type="synonym">Phytomonas marginata</name>
    <dbReference type="NCBI Taxonomy" id="28095"/>
    <lineage>
        <taxon>Bacteria</taxon>
        <taxon>Pseudomonadati</taxon>
        <taxon>Pseudomonadota</taxon>
        <taxon>Betaproteobacteria</taxon>
        <taxon>Burkholderiales</taxon>
        <taxon>Burkholderiaceae</taxon>
        <taxon>Burkholderia</taxon>
    </lineage>
</organism>
<evidence type="ECO:0000313" key="15">
    <source>
        <dbReference type="Proteomes" id="UP000220629"/>
    </source>
</evidence>
<dbReference type="AlphaFoldDB" id="A0A2A7SCY3"/>
<dbReference type="Pfam" id="PF00199">
    <property type="entry name" value="Catalase"/>
    <property type="match status" value="1"/>
</dbReference>
<comment type="function">
    <text evidence="8">Has an organic peroxide-dependent peroxidase activity.</text>
</comment>
<dbReference type="Gene3D" id="2.40.180.10">
    <property type="entry name" value="Catalase core domain"/>
    <property type="match status" value="1"/>
</dbReference>
<dbReference type="GO" id="GO:0020037">
    <property type="term" value="F:heme binding"/>
    <property type="evidence" value="ECO:0007669"/>
    <property type="project" value="InterPro"/>
</dbReference>
<keyword evidence="12" id="KW-1133">Transmembrane helix</keyword>
<dbReference type="RefSeq" id="WP_096752424.1">
    <property type="nucleotide sequence ID" value="NZ_CADEPO010000019.1"/>
</dbReference>
<gene>
    <name evidence="14" type="ORF">CRM94_04660</name>
</gene>
<dbReference type="SUPFAM" id="SSF56634">
    <property type="entry name" value="Heme-dependent catalase-like"/>
    <property type="match status" value="1"/>
</dbReference>
<dbReference type="GO" id="GO:0005737">
    <property type="term" value="C:cytoplasm"/>
    <property type="evidence" value="ECO:0007669"/>
    <property type="project" value="TreeGrafter"/>
</dbReference>
<dbReference type="CDD" id="cd08153">
    <property type="entry name" value="srpA_like"/>
    <property type="match status" value="1"/>
</dbReference>
<dbReference type="PANTHER" id="PTHR11465">
    <property type="entry name" value="CATALASE"/>
    <property type="match status" value="1"/>
</dbReference>
<dbReference type="PANTHER" id="PTHR11465:SF9">
    <property type="entry name" value="CATALASE"/>
    <property type="match status" value="1"/>
</dbReference>
<dbReference type="EMBL" id="PDDY01000001">
    <property type="protein sequence ID" value="PEH41507.1"/>
    <property type="molecule type" value="Genomic_DNA"/>
</dbReference>
<protein>
    <recommendedName>
        <fullName evidence="8">Catalase-related peroxidase</fullName>
        <ecNumber evidence="8">1.11.1.-</ecNumber>
    </recommendedName>
</protein>
<dbReference type="InterPro" id="IPR020835">
    <property type="entry name" value="Catalase_sf"/>
</dbReference>
<evidence type="ECO:0000256" key="2">
    <source>
        <dbReference type="ARBA" id="ARBA00005329"/>
    </source>
</evidence>
<keyword evidence="7 8" id="KW-0408">Iron</keyword>
<dbReference type="EC" id="1.11.1.-" evidence="8"/>
<feature type="active site" evidence="9">
    <location>
        <position position="70"/>
    </location>
</feature>
<feature type="region of interest" description="Disordered" evidence="11">
    <location>
        <begin position="332"/>
        <end position="355"/>
    </location>
</feature>
<proteinExistence type="inferred from homology"/>
<keyword evidence="12" id="KW-0472">Membrane</keyword>
<keyword evidence="4 8" id="KW-0349">Heme</keyword>
<evidence type="ECO:0000259" key="13">
    <source>
        <dbReference type="SMART" id="SM01060"/>
    </source>
</evidence>
<accession>A0A2A7SCY3</accession>